<dbReference type="EMBL" id="JZWT02000002">
    <property type="protein sequence ID" value="MFB6489799.1"/>
    <property type="molecule type" value="Genomic_DNA"/>
</dbReference>
<evidence type="ECO:0000313" key="1">
    <source>
        <dbReference type="EMBL" id="MFB6489799.1"/>
    </source>
</evidence>
<accession>A0ACC6UZ85</accession>
<proteinExistence type="predicted"/>
<name>A0ACC6UZ85_9CREN</name>
<protein>
    <submittedName>
        <fullName evidence="1">RNA-protein complex protein Nop10</fullName>
    </submittedName>
</protein>
<sequence length="69" mass="8117">MKSILRRCKNCGAYTLKKDRCPYCGGPLEVPHPPKYSPEDKYQLYRIRMKALTGLLNIKEETRKILQNF</sequence>
<organism evidence="1 2">
    <name type="scientific">Thermoproteus sp. AZ2</name>
    <dbReference type="NCBI Taxonomy" id="1609232"/>
    <lineage>
        <taxon>Archaea</taxon>
        <taxon>Thermoproteota</taxon>
        <taxon>Thermoprotei</taxon>
        <taxon>Thermoproteales</taxon>
        <taxon>Thermoproteaceae</taxon>
        <taxon>Thermoproteus</taxon>
    </lineage>
</organism>
<evidence type="ECO:0000313" key="2">
    <source>
        <dbReference type="Proteomes" id="UP000033636"/>
    </source>
</evidence>
<comment type="caution">
    <text evidence="1">The sequence shown here is derived from an EMBL/GenBank/DDBJ whole genome shotgun (WGS) entry which is preliminary data.</text>
</comment>
<reference evidence="1" key="1">
    <citation type="submission" date="2024-07" db="EMBL/GenBank/DDBJ databases">
        <title>Metagenome and Metagenome-Assembled Genomes of Archaea from a hot spring from the geothermal field of Los Azufres, Mexico.</title>
        <authorList>
            <person name="Marin-Paredes R."/>
            <person name="Martinez-Romero E."/>
            <person name="Servin-Garciduenas L.E."/>
        </authorList>
    </citation>
    <scope>NUCLEOTIDE SEQUENCE</scope>
</reference>
<dbReference type="Proteomes" id="UP000033636">
    <property type="component" value="Unassembled WGS sequence"/>
</dbReference>
<gene>
    <name evidence="1" type="ORF">TU35_000895</name>
</gene>